<gene>
    <name evidence="1" type="ORF">KDM90_17525</name>
</gene>
<accession>A0A941E626</accession>
<organism evidence="1 2">
    <name type="scientific">Undibacterium fentianense</name>
    <dbReference type="NCBI Taxonomy" id="2828728"/>
    <lineage>
        <taxon>Bacteria</taxon>
        <taxon>Pseudomonadati</taxon>
        <taxon>Pseudomonadota</taxon>
        <taxon>Betaproteobacteria</taxon>
        <taxon>Burkholderiales</taxon>
        <taxon>Oxalobacteraceae</taxon>
        <taxon>Undibacterium</taxon>
    </lineage>
</organism>
<evidence type="ECO:0000313" key="2">
    <source>
        <dbReference type="Proteomes" id="UP000678545"/>
    </source>
</evidence>
<dbReference type="PROSITE" id="PS51257">
    <property type="entry name" value="PROKAR_LIPOPROTEIN"/>
    <property type="match status" value="1"/>
</dbReference>
<evidence type="ECO:0008006" key="3">
    <source>
        <dbReference type="Google" id="ProtNLM"/>
    </source>
</evidence>
<evidence type="ECO:0000313" key="1">
    <source>
        <dbReference type="EMBL" id="MBR7801817.1"/>
    </source>
</evidence>
<name>A0A941E626_9BURK</name>
<protein>
    <recommendedName>
        <fullName evidence="3">Lipoprotein</fullName>
    </recommendedName>
</protein>
<reference evidence="1" key="1">
    <citation type="submission" date="2021-04" db="EMBL/GenBank/DDBJ databases">
        <title>novel species isolated from subtropical streams in China.</title>
        <authorList>
            <person name="Lu H."/>
        </authorList>
    </citation>
    <scope>NUCLEOTIDE SEQUENCE</scope>
    <source>
        <strain evidence="1">FT137W</strain>
    </source>
</reference>
<sequence length="200" mass="21194">MFDAHSKLVFPGLLLSLCFSLSGCGGGNNTSSTNLAGNNTSQGTPGFSCSGAVKELFTAVQGTYDGIVDSTYLSESGNPLTKGVVYPISISGQDCSIRFTGNKQTNYVFAFGDPTNTSPSVFVGFSATEILQNPESLDLKNVQYNVSISSPTNTVELERRIAKNAIGTETIDGDLHFYSVPGPNAFGGMHMKIVSRRPLK</sequence>
<comment type="caution">
    <text evidence="1">The sequence shown here is derived from an EMBL/GenBank/DDBJ whole genome shotgun (WGS) entry which is preliminary data.</text>
</comment>
<dbReference type="Proteomes" id="UP000678545">
    <property type="component" value="Unassembled WGS sequence"/>
</dbReference>
<dbReference type="RefSeq" id="WP_212676926.1">
    <property type="nucleotide sequence ID" value="NZ_JAGSPJ010000009.1"/>
</dbReference>
<keyword evidence="2" id="KW-1185">Reference proteome</keyword>
<dbReference type="AlphaFoldDB" id="A0A941E626"/>
<proteinExistence type="predicted"/>
<dbReference type="EMBL" id="JAGSPJ010000009">
    <property type="protein sequence ID" value="MBR7801817.1"/>
    <property type="molecule type" value="Genomic_DNA"/>
</dbReference>